<organism evidence="1 2">
    <name type="scientific">candidate division LCP-89 bacterium B3_LCP</name>
    <dbReference type="NCBI Taxonomy" id="2012998"/>
    <lineage>
        <taxon>Bacteria</taxon>
        <taxon>Pseudomonadati</taxon>
        <taxon>Bacteria division LCP-89</taxon>
    </lineage>
</organism>
<protein>
    <submittedName>
        <fullName evidence="1">Uncharacterized protein</fullName>
    </submittedName>
</protein>
<reference evidence="1 2" key="1">
    <citation type="submission" date="2017-06" db="EMBL/GenBank/DDBJ databases">
        <title>Novel microbial phyla capable of carbon fixation and sulfur reduction in deep-sea sediments.</title>
        <authorList>
            <person name="Huang J."/>
            <person name="Baker B."/>
            <person name="Wang Y."/>
        </authorList>
    </citation>
    <scope>NUCLEOTIDE SEQUENCE [LARGE SCALE GENOMIC DNA]</scope>
    <source>
        <strain evidence="1">B3_LCP</strain>
    </source>
</reference>
<accession>A0A532URL1</accession>
<gene>
    <name evidence="1" type="ORF">CEE37_13725</name>
</gene>
<evidence type="ECO:0000313" key="2">
    <source>
        <dbReference type="Proteomes" id="UP000319619"/>
    </source>
</evidence>
<dbReference type="AlphaFoldDB" id="A0A532URL1"/>
<proteinExistence type="predicted"/>
<name>A0A532URL1_UNCL8</name>
<sequence>MTDHSHHKQDMTHRVEGINKFLVFSTEKCYFFHALYYTSARAVLPDNDDSTVLTDIYGRKR</sequence>
<dbReference type="EMBL" id="NJBN01000012">
    <property type="protein sequence ID" value="TKJ37569.1"/>
    <property type="molecule type" value="Genomic_DNA"/>
</dbReference>
<dbReference type="Proteomes" id="UP000319619">
    <property type="component" value="Unassembled WGS sequence"/>
</dbReference>
<evidence type="ECO:0000313" key="1">
    <source>
        <dbReference type="EMBL" id="TKJ37569.1"/>
    </source>
</evidence>
<comment type="caution">
    <text evidence="1">The sequence shown here is derived from an EMBL/GenBank/DDBJ whole genome shotgun (WGS) entry which is preliminary data.</text>
</comment>